<evidence type="ECO:0000256" key="4">
    <source>
        <dbReference type="ARBA" id="ARBA00022692"/>
    </source>
</evidence>
<dbReference type="PANTHER" id="PTHR34582:SF6">
    <property type="entry name" value="UPF0702 TRANSMEMBRANE PROTEIN YCAP"/>
    <property type="match status" value="1"/>
</dbReference>
<proteinExistence type="inferred from homology"/>
<accession>A0A921SYU3</accession>
<dbReference type="GO" id="GO:0005886">
    <property type="term" value="C:plasma membrane"/>
    <property type="evidence" value="ECO:0007669"/>
    <property type="project" value="UniProtKB-SubCell"/>
</dbReference>
<keyword evidence="7" id="KW-0175">Coiled coil</keyword>
<evidence type="ECO:0000256" key="7">
    <source>
        <dbReference type="SAM" id="Coils"/>
    </source>
</evidence>
<dbReference type="Proteomes" id="UP000776700">
    <property type="component" value="Unassembled WGS sequence"/>
</dbReference>
<feature type="transmembrane region" description="Helical" evidence="8">
    <location>
        <begin position="56"/>
        <end position="78"/>
    </location>
</feature>
<keyword evidence="3" id="KW-1003">Cell membrane</keyword>
<dbReference type="AlphaFoldDB" id="A0A921SYU3"/>
<feature type="transmembrane region" description="Helical" evidence="8">
    <location>
        <begin position="32"/>
        <end position="50"/>
    </location>
</feature>
<protein>
    <submittedName>
        <fullName evidence="10">DUF421 domain-containing protein</fullName>
    </submittedName>
</protein>
<feature type="transmembrane region" description="Helical" evidence="8">
    <location>
        <begin position="6"/>
        <end position="23"/>
    </location>
</feature>
<dbReference type="Pfam" id="PF04239">
    <property type="entry name" value="DUF421"/>
    <property type="match status" value="1"/>
</dbReference>
<comment type="subcellular location">
    <subcellularLocation>
        <location evidence="1">Cell membrane</location>
        <topology evidence="1">Multi-pass membrane protein</topology>
    </subcellularLocation>
</comment>
<reference evidence="10" key="1">
    <citation type="journal article" date="2021" name="PeerJ">
        <title>Extensive microbial diversity within the chicken gut microbiome revealed by metagenomics and culture.</title>
        <authorList>
            <person name="Gilroy R."/>
            <person name="Ravi A."/>
            <person name="Getino M."/>
            <person name="Pursley I."/>
            <person name="Horton D.L."/>
            <person name="Alikhan N.F."/>
            <person name="Baker D."/>
            <person name="Gharbi K."/>
            <person name="Hall N."/>
            <person name="Watson M."/>
            <person name="Adriaenssens E.M."/>
            <person name="Foster-Nyarko E."/>
            <person name="Jarju S."/>
            <person name="Secka A."/>
            <person name="Antonio M."/>
            <person name="Oren A."/>
            <person name="Chaudhuri R.R."/>
            <person name="La Ragione R."/>
            <person name="Hildebrand F."/>
            <person name="Pallen M.J."/>
        </authorList>
    </citation>
    <scope>NUCLEOTIDE SEQUENCE</scope>
    <source>
        <strain evidence="10">1277</strain>
    </source>
</reference>
<keyword evidence="5 8" id="KW-1133">Transmembrane helix</keyword>
<name>A0A921SYU3_9FIRM</name>
<dbReference type="EMBL" id="DYUB01000063">
    <property type="protein sequence ID" value="HJG95802.1"/>
    <property type="molecule type" value="Genomic_DNA"/>
</dbReference>
<evidence type="ECO:0000256" key="1">
    <source>
        <dbReference type="ARBA" id="ARBA00004651"/>
    </source>
</evidence>
<dbReference type="PANTHER" id="PTHR34582">
    <property type="entry name" value="UPF0702 TRANSMEMBRANE PROTEIN YCAP"/>
    <property type="match status" value="1"/>
</dbReference>
<evidence type="ECO:0000313" key="10">
    <source>
        <dbReference type="EMBL" id="HJG95802.1"/>
    </source>
</evidence>
<keyword evidence="6 8" id="KW-0472">Membrane</keyword>
<feature type="coiled-coil region" evidence="7">
    <location>
        <begin position="95"/>
        <end position="122"/>
    </location>
</feature>
<evidence type="ECO:0000256" key="3">
    <source>
        <dbReference type="ARBA" id="ARBA00022475"/>
    </source>
</evidence>
<keyword evidence="4 8" id="KW-0812">Transmembrane</keyword>
<comment type="similarity">
    <text evidence="2">Belongs to the UPF0702 family.</text>
</comment>
<dbReference type="InterPro" id="IPR007353">
    <property type="entry name" value="DUF421"/>
</dbReference>
<dbReference type="InterPro" id="IPR023090">
    <property type="entry name" value="UPF0702_alpha/beta_dom_sf"/>
</dbReference>
<evidence type="ECO:0000259" key="9">
    <source>
        <dbReference type="Pfam" id="PF04239"/>
    </source>
</evidence>
<evidence type="ECO:0000313" key="11">
    <source>
        <dbReference type="Proteomes" id="UP000776700"/>
    </source>
</evidence>
<sequence length="218" mass="24705">MLVVLIRSIILYISVLIALRVMGKGEIAEMNAFDLVITLLIAEVAAIPMQDNNIPMLYGIASITGLVFLEILISYISLKSRTMSKILSGSPAILIDKSKLNYKQLKKERVSIEELLEELRTQGYFNLKEVQYAILETSGDLSIVPSTSYDPNKTNTFKHLPLPVIIDGKIIKENLSEINKDDKWLFKILKSNNIKRIKDVLICIIDENDEIIIQRKND</sequence>
<dbReference type="Gene3D" id="3.30.240.20">
    <property type="entry name" value="bsu07140 like domains"/>
    <property type="match status" value="2"/>
</dbReference>
<evidence type="ECO:0000256" key="8">
    <source>
        <dbReference type="SAM" id="Phobius"/>
    </source>
</evidence>
<gene>
    <name evidence="10" type="ORF">K8V90_01715</name>
</gene>
<evidence type="ECO:0000256" key="5">
    <source>
        <dbReference type="ARBA" id="ARBA00022989"/>
    </source>
</evidence>
<reference evidence="10" key="2">
    <citation type="submission" date="2021-09" db="EMBL/GenBank/DDBJ databases">
        <authorList>
            <person name="Gilroy R."/>
        </authorList>
    </citation>
    <scope>NUCLEOTIDE SEQUENCE</scope>
    <source>
        <strain evidence="10">1277</strain>
    </source>
</reference>
<evidence type="ECO:0000256" key="6">
    <source>
        <dbReference type="ARBA" id="ARBA00023136"/>
    </source>
</evidence>
<evidence type="ECO:0000256" key="2">
    <source>
        <dbReference type="ARBA" id="ARBA00006448"/>
    </source>
</evidence>
<feature type="domain" description="YetF C-terminal" evidence="9">
    <location>
        <begin position="79"/>
        <end position="203"/>
    </location>
</feature>
<comment type="caution">
    <text evidence="10">The sequence shown here is derived from an EMBL/GenBank/DDBJ whole genome shotgun (WGS) entry which is preliminary data.</text>
</comment>
<organism evidence="10 11">
    <name type="scientific">Romboutsia timonensis</name>
    <dbReference type="NCBI Taxonomy" id="1776391"/>
    <lineage>
        <taxon>Bacteria</taxon>
        <taxon>Bacillati</taxon>
        <taxon>Bacillota</taxon>
        <taxon>Clostridia</taxon>
        <taxon>Peptostreptococcales</taxon>
        <taxon>Peptostreptococcaceae</taxon>
        <taxon>Romboutsia</taxon>
    </lineage>
</organism>